<reference evidence="2" key="2">
    <citation type="submission" date="2021-04" db="EMBL/GenBank/DDBJ databases">
        <authorList>
            <person name="Gilroy R."/>
        </authorList>
    </citation>
    <scope>NUCLEOTIDE SEQUENCE</scope>
    <source>
        <strain evidence="2">5933</strain>
    </source>
</reference>
<evidence type="ECO:0000256" key="1">
    <source>
        <dbReference type="SAM" id="MobiDB-lite"/>
    </source>
</evidence>
<gene>
    <name evidence="2" type="ORF">H9698_07935</name>
</gene>
<protein>
    <submittedName>
        <fullName evidence="2">Uncharacterized protein</fullName>
    </submittedName>
</protein>
<organism evidence="2 3">
    <name type="scientific">Candidatus Ruthenibacterium merdavium</name>
    <dbReference type="NCBI Taxonomy" id="2838752"/>
    <lineage>
        <taxon>Bacteria</taxon>
        <taxon>Bacillati</taxon>
        <taxon>Bacillota</taxon>
        <taxon>Clostridia</taxon>
        <taxon>Eubacteriales</taxon>
        <taxon>Oscillospiraceae</taxon>
        <taxon>Ruthenibacterium</taxon>
    </lineage>
</organism>
<dbReference type="Proteomes" id="UP000823918">
    <property type="component" value="Unassembled WGS sequence"/>
</dbReference>
<reference evidence="2" key="1">
    <citation type="journal article" date="2021" name="PeerJ">
        <title>Extensive microbial diversity within the chicken gut microbiome revealed by metagenomics and culture.</title>
        <authorList>
            <person name="Gilroy R."/>
            <person name="Ravi A."/>
            <person name="Getino M."/>
            <person name="Pursley I."/>
            <person name="Horton D.L."/>
            <person name="Alikhan N.F."/>
            <person name="Baker D."/>
            <person name="Gharbi K."/>
            <person name="Hall N."/>
            <person name="Watson M."/>
            <person name="Adriaenssens E.M."/>
            <person name="Foster-Nyarko E."/>
            <person name="Jarju S."/>
            <person name="Secka A."/>
            <person name="Antonio M."/>
            <person name="Oren A."/>
            <person name="Chaudhuri R.R."/>
            <person name="La Ragione R."/>
            <person name="Hildebrand F."/>
            <person name="Pallen M.J."/>
        </authorList>
    </citation>
    <scope>NUCLEOTIDE SEQUENCE</scope>
    <source>
        <strain evidence="2">5933</strain>
    </source>
</reference>
<dbReference type="InterPro" id="IPR043740">
    <property type="entry name" value="DUF5685"/>
</dbReference>
<dbReference type="AlphaFoldDB" id="A0A9D2Q4G6"/>
<sequence length="298" mass="33042">MFGYVLPYQADLKVWQWQAYRAYYCGLCMQLKERYGFLPRFVLNYDFVFLALLADGLSGEEPLISSSRCIANPIQRHPICQVSKGLAMAADALVLTAYYKIIDDVSDERAAKRMLSVAAQGLFHRAQEKAGRIFPELQTVLRTQTQCQANLEAKGCADPDEAADPTAQMTAALFSLAAAEPSQQAPLRHMGMLLGKILYYLDAAEDFDSDGQSGSYNVFQNAKLSREDMIAQVTLLCRMCAGEAARRYGEISIESPVHKALIENILFLGLPQSISKAGQKRTRKPTTHLSSLNGKEIL</sequence>
<accession>A0A9D2Q4G6</accession>
<dbReference type="Pfam" id="PF18937">
    <property type="entry name" value="DUF5685"/>
    <property type="match status" value="1"/>
</dbReference>
<evidence type="ECO:0000313" key="2">
    <source>
        <dbReference type="EMBL" id="HJC72704.1"/>
    </source>
</evidence>
<dbReference type="EMBL" id="DWWA01000038">
    <property type="protein sequence ID" value="HJC72704.1"/>
    <property type="molecule type" value="Genomic_DNA"/>
</dbReference>
<evidence type="ECO:0000313" key="3">
    <source>
        <dbReference type="Proteomes" id="UP000823918"/>
    </source>
</evidence>
<feature type="compositionally biased region" description="Polar residues" evidence="1">
    <location>
        <begin position="287"/>
        <end position="298"/>
    </location>
</feature>
<feature type="region of interest" description="Disordered" evidence="1">
    <location>
        <begin position="277"/>
        <end position="298"/>
    </location>
</feature>
<proteinExistence type="predicted"/>
<comment type="caution">
    <text evidence="2">The sequence shown here is derived from an EMBL/GenBank/DDBJ whole genome shotgun (WGS) entry which is preliminary data.</text>
</comment>
<name>A0A9D2Q4G6_9FIRM</name>